<feature type="domain" description="RRP12 N-terminal HEAT" evidence="4">
    <location>
        <begin position="6"/>
        <end position="275"/>
    </location>
</feature>
<dbReference type="Proteomes" id="UP000325315">
    <property type="component" value="Unassembled WGS sequence"/>
</dbReference>
<sequence>MEALDFFPDSPTGDFCDSVLRHFSKSDQEDSQRLCATVGAMTQELKEQNLPLSPIAYFGATCSSLDRLGSEPDSPPHVVQSLATVLSLLLPRIPVAVLKKKGDFVSRMVVTVLRLNSVTEVTLTSGLKCLAQLLIAGDKVNWSDLSQNYGVLIGYLTDSRSKVRRQSHLCIRDVLQSLRGTPVLAPASEAISNLFERFLLLAGGSNANSSEGVKGAQEVLYVLDALKDSLPLMSMKSMTTILKYYKTLLELRQPLVTRRVTDSLNVVCTYPNIEVSAEALLDLLSFLAVSVSASETSPVSLTFNARLLSSGMMKVQSLNRQLCVIKLPIVFSALKDILGSEHEEAIFSATEAFKTLIDGCIDEGLIKQGVDQIIHAQSDDRKSGPTIIEKVCAIIESLLDYHYSGAWDMAFQVVSTMFDKLGIVSASCCFFSIPILLNVCSLDEVKFQPGFYSIGYYSSYFMKGTIKNLADMQSLPDEDFPYRKQLHECVGSALGAMGPETFLGILPLNFQANDLSEVNVWLFPILKQHIVGARLGFFCETLLGLVEEMKQRSRRLGLEGKVFSSRSADALVYSVWSLLPSFCNYPLDTAKSFKDLLKPICSALDEEHGIRGIICSSLQILIQQNKRIKEGKDDADGAEICPAKQRAISHYTPEIAGENLNVLTASAPQLLKLLSGIFMKSTVDEGGSLQSTIGEFASIAHKNVVRTLFKNTMERLLEVTQQAGVAEASNMQVDNSSSKSSLSLKRARLIDLAVSLLPGLDEPALNLLFIAIKPALQDVDGMIQKKAYKVLSIILRVSPHANASELYSSFVDPNLRRHEILSSFLTEIILALKEANKKTRNRAYEVLVQIGYEYGDQDDGGQREHLFNMVARGLAGETPHMISAAVKGLARLAYEFSDLVSSAYKLLPSTYLLLQRKNREIIKANLGLLKVLVAKSQAEGLQSHLASLVEGLLKWQDDTKNHFKAKVCVPLHISLVLVIVTGDVFVKLLLEMLVRKCGIDAVKAVMPEEHMKLLTNIRKIKERKEKKQAVSSVESKSHLSKATTSRLSRWNHTKIFSDFGDDDTDDSDVEMASGQKSKASSKLKSKASTLRSKKTRRAEKSLPEDLLDQLEDEPLDLLDRHKTRSALRSSSNLKRKQDSDDEPEFDPEGRLIINEGRKPKKVAASDPDSDRRSEAPSHFSVGSSRNNQKRRKTSESGWAYTGSEYASKKAGGDVKRKDKLEPYAYWPLDRKMMSRRPEHRAAARKGMASVVKMTKNLEGKSASTALSSKFMKLRKIQKKGGKRKR</sequence>
<evidence type="ECO:0000256" key="2">
    <source>
        <dbReference type="SAM" id="MobiDB-lite"/>
    </source>
</evidence>
<dbReference type="InterPro" id="IPR011989">
    <property type="entry name" value="ARM-like"/>
</dbReference>
<evidence type="ECO:0000313" key="5">
    <source>
        <dbReference type="EMBL" id="KAA3457910.1"/>
    </source>
</evidence>
<dbReference type="OrthoDB" id="2192888at2759"/>
<evidence type="ECO:0000259" key="4">
    <source>
        <dbReference type="Pfam" id="PF25772"/>
    </source>
</evidence>
<evidence type="ECO:0000256" key="1">
    <source>
        <dbReference type="ARBA" id="ARBA00007690"/>
    </source>
</evidence>
<gene>
    <name evidence="5" type="ORF">EPI10_012581</name>
</gene>
<comment type="similarity">
    <text evidence="1">Belongs to the RRP12 family.</text>
</comment>
<dbReference type="Pfam" id="PF25772">
    <property type="entry name" value="HEAT_RRP12_N"/>
    <property type="match status" value="1"/>
</dbReference>
<name>A0A5B6UIG5_9ROSI</name>
<feature type="domain" description="RRP12 HEAT" evidence="3">
    <location>
        <begin position="340"/>
        <end position="680"/>
    </location>
</feature>
<accession>A0A5B6UIG5</accession>
<feature type="compositionally biased region" description="Basic residues" evidence="2">
    <location>
        <begin position="1079"/>
        <end position="1097"/>
    </location>
</feature>
<proteinExistence type="inferred from homology"/>
<dbReference type="InterPro" id="IPR057860">
    <property type="entry name" value="HEAT_RRP12_N"/>
</dbReference>
<dbReference type="EMBL" id="SMMG02000010">
    <property type="protein sequence ID" value="KAA3457910.1"/>
    <property type="molecule type" value="Genomic_DNA"/>
</dbReference>
<feature type="region of interest" description="Disordered" evidence="2">
    <location>
        <begin position="1065"/>
        <end position="1106"/>
    </location>
</feature>
<feature type="region of interest" description="Disordered" evidence="2">
    <location>
        <begin position="1122"/>
        <end position="1214"/>
    </location>
</feature>
<dbReference type="PANTHER" id="PTHR48445">
    <property type="entry name" value="OS02G0782100 PROTEIN"/>
    <property type="match status" value="1"/>
</dbReference>
<reference evidence="6" key="1">
    <citation type="journal article" date="2019" name="Plant Biotechnol. J.">
        <title>Genome sequencing of the Australian wild diploid species Gossypium australe highlights disease resistance and delayed gland morphogenesis.</title>
        <authorList>
            <person name="Cai Y."/>
            <person name="Cai X."/>
            <person name="Wang Q."/>
            <person name="Wang P."/>
            <person name="Zhang Y."/>
            <person name="Cai C."/>
            <person name="Xu Y."/>
            <person name="Wang K."/>
            <person name="Zhou Z."/>
            <person name="Wang C."/>
            <person name="Geng S."/>
            <person name="Li B."/>
            <person name="Dong Q."/>
            <person name="Hou Y."/>
            <person name="Wang H."/>
            <person name="Ai P."/>
            <person name="Liu Z."/>
            <person name="Yi F."/>
            <person name="Sun M."/>
            <person name="An G."/>
            <person name="Cheng J."/>
            <person name="Zhang Y."/>
            <person name="Shi Q."/>
            <person name="Xie Y."/>
            <person name="Shi X."/>
            <person name="Chang Y."/>
            <person name="Huang F."/>
            <person name="Chen Y."/>
            <person name="Hong S."/>
            <person name="Mi L."/>
            <person name="Sun Q."/>
            <person name="Zhang L."/>
            <person name="Zhou B."/>
            <person name="Peng R."/>
            <person name="Zhang X."/>
            <person name="Liu F."/>
        </authorList>
    </citation>
    <scope>NUCLEOTIDE SEQUENCE [LARGE SCALE GENOMIC DNA]</scope>
    <source>
        <strain evidence="6">cv. PA1801</strain>
    </source>
</reference>
<dbReference type="Pfam" id="PF08161">
    <property type="entry name" value="RRP12_HEAT"/>
    <property type="match status" value="1"/>
</dbReference>
<dbReference type="InterPro" id="IPR016024">
    <property type="entry name" value="ARM-type_fold"/>
</dbReference>
<protein>
    <submittedName>
        <fullName evidence="5">RRP12-like protein</fullName>
    </submittedName>
</protein>
<dbReference type="Gene3D" id="1.25.10.10">
    <property type="entry name" value="Leucine-rich Repeat Variant"/>
    <property type="match status" value="1"/>
</dbReference>
<keyword evidence="6" id="KW-1185">Reference proteome</keyword>
<dbReference type="SUPFAM" id="SSF48371">
    <property type="entry name" value="ARM repeat"/>
    <property type="match status" value="1"/>
</dbReference>
<evidence type="ECO:0000313" key="6">
    <source>
        <dbReference type="Proteomes" id="UP000325315"/>
    </source>
</evidence>
<comment type="caution">
    <text evidence="5">The sequence shown here is derived from an EMBL/GenBank/DDBJ whole genome shotgun (WGS) entry which is preliminary data.</text>
</comment>
<dbReference type="InterPro" id="IPR012978">
    <property type="entry name" value="HEAT_RRP12"/>
</dbReference>
<organism evidence="5 6">
    <name type="scientific">Gossypium australe</name>
    <dbReference type="NCBI Taxonomy" id="47621"/>
    <lineage>
        <taxon>Eukaryota</taxon>
        <taxon>Viridiplantae</taxon>
        <taxon>Streptophyta</taxon>
        <taxon>Embryophyta</taxon>
        <taxon>Tracheophyta</taxon>
        <taxon>Spermatophyta</taxon>
        <taxon>Magnoliopsida</taxon>
        <taxon>eudicotyledons</taxon>
        <taxon>Gunneridae</taxon>
        <taxon>Pentapetalae</taxon>
        <taxon>rosids</taxon>
        <taxon>malvids</taxon>
        <taxon>Malvales</taxon>
        <taxon>Malvaceae</taxon>
        <taxon>Malvoideae</taxon>
        <taxon>Gossypium</taxon>
    </lineage>
</organism>
<dbReference type="PANTHER" id="PTHR48445:SF1">
    <property type="entry name" value="OS02G0782100 PROTEIN"/>
    <property type="match status" value="1"/>
</dbReference>
<evidence type="ECO:0000259" key="3">
    <source>
        <dbReference type="Pfam" id="PF08161"/>
    </source>
</evidence>